<protein>
    <recommendedName>
        <fullName evidence="3">histidine kinase</fullName>
        <ecNumber evidence="3">2.7.13.3</ecNumber>
    </recommendedName>
</protein>
<dbReference type="CDD" id="cd00082">
    <property type="entry name" value="HisKA"/>
    <property type="match status" value="1"/>
</dbReference>
<reference evidence="23" key="1">
    <citation type="submission" date="2016-02" db="EMBL/GenBank/DDBJ databases">
        <title>Halorhodospira halochloris DSM-1059 complete genome, version 2.</title>
        <authorList>
            <person name="Tsukatani Y."/>
        </authorList>
    </citation>
    <scope>NUCLEOTIDE SEQUENCE</scope>
    <source>
        <strain evidence="23">DSM 1059</strain>
    </source>
</reference>
<comment type="catalytic activity">
    <reaction evidence="1">
        <text>ATP + protein L-histidine = ADP + protein N-phospho-L-histidine.</text>
        <dbReference type="EC" id="2.7.13.3"/>
    </reaction>
</comment>
<evidence type="ECO:0000256" key="8">
    <source>
        <dbReference type="ARBA" id="ARBA00022741"/>
    </source>
</evidence>
<dbReference type="SMART" id="SM00387">
    <property type="entry name" value="HATPase_c"/>
    <property type="match status" value="1"/>
</dbReference>
<dbReference type="RefSeq" id="WP_162549493.1">
    <property type="nucleotide sequence ID" value="NZ_AP017372.2"/>
</dbReference>
<dbReference type="InterPro" id="IPR003661">
    <property type="entry name" value="HisK_dim/P_dom"/>
</dbReference>
<keyword evidence="24" id="KW-1185">Reference proteome</keyword>
<evidence type="ECO:0000259" key="22">
    <source>
        <dbReference type="PROSITE" id="PS50894"/>
    </source>
</evidence>
<evidence type="ECO:0000256" key="14">
    <source>
        <dbReference type="PROSITE-ProRule" id="PRU00110"/>
    </source>
</evidence>
<dbReference type="InterPro" id="IPR000700">
    <property type="entry name" value="PAS-assoc_C"/>
</dbReference>
<feature type="domain" description="HPt" evidence="22">
    <location>
        <begin position="1620"/>
        <end position="1712"/>
    </location>
</feature>
<dbReference type="CDD" id="cd17546">
    <property type="entry name" value="REC_hyHK_CKI1_RcsC-like"/>
    <property type="match status" value="2"/>
</dbReference>
<keyword evidence="7" id="KW-0812">Transmembrane</keyword>
<dbReference type="Proteomes" id="UP000218890">
    <property type="component" value="Chromosome"/>
</dbReference>
<feature type="coiled-coil region" evidence="16">
    <location>
        <begin position="1039"/>
        <end position="1073"/>
    </location>
</feature>
<evidence type="ECO:0000256" key="3">
    <source>
        <dbReference type="ARBA" id="ARBA00012438"/>
    </source>
</evidence>
<dbReference type="SUPFAM" id="SSF52172">
    <property type="entry name" value="CheY-like"/>
    <property type="match status" value="2"/>
</dbReference>
<dbReference type="SMART" id="SM00091">
    <property type="entry name" value="PAS"/>
    <property type="match status" value="8"/>
</dbReference>
<dbReference type="InterPro" id="IPR036641">
    <property type="entry name" value="HPT_dom_sf"/>
</dbReference>
<evidence type="ECO:0000256" key="7">
    <source>
        <dbReference type="ARBA" id="ARBA00022692"/>
    </source>
</evidence>
<dbReference type="PROSITE" id="PS50112">
    <property type="entry name" value="PAS"/>
    <property type="match status" value="4"/>
</dbReference>
<dbReference type="PRINTS" id="PR00344">
    <property type="entry name" value="BCTRLSENSOR"/>
</dbReference>
<keyword evidence="6" id="KW-0808">Transferase</keyword>
<evidence type="ECO:0000256" key="5">
    <source>
        <dbReference type="ARBA" id="ARBA00022553"/>
    </source>
</evidence>
<evidence type="ECO:0000256" key="15">
    <source>
        <dbReference type="PROSITE-ProRule" id="PRU00169"/>
    </source>
</evidence>
<dbReference type="PANTHER" id="PTHR45339:SF1">
    <property type="entry name" value="HYBRID SIGNAL TRANSDUCTION HISTIDINE KINASE J"/>
    <property type="match status" value="1"/>
</dbReference>
<dbReference type="PROSITE" id="PS00018">
    <property type="entry name" value="EF_HAND_1"/>
    <property type="match status" value="1"/>
</dbReference>
<dbReference type="FunFam" id="1.10.287.130:FF:000038">
    <property type="entry name" value="Sensory transduction histidine kinase"/>
    <property type="match status" value="1"/>
</dbReference>
<feature type="domain" description="PAS" evidence="20">
    <location>
        <begin position="800"/>
        <end position="853"/>
    </location>
</feature>
<dbReference type="InterPro" id="IPR036890">
    <property type="entry name" value="HATPase_C_sf"/>
</dbReference>
<feature type="domain" description="PAC" evidence="21">
    <location>
        <begin position="598"/>
        <end position="650"/>
    </location>
</feature>
<dbReference type="PANTHER" id="PTHR45339">
    <property type="entry name" value="HYBRID SIGNAL TRANSDUCTION HISTIDINE KINASE J"/>
    <property type="match status" value="1"/>
</dbReference>
<feature type="modified residue" description="4-aspartylphosphate" evidence="15">
    <location>
        <position position="1367"/>
    </location>
</feature>
<dbReference type="GO" id="GO:0005524">
    <property type="term" value="F:ATP binding"/>
    <property type="evidence" value="ECO:0007669"/>
    <property type="project" value="UniProtKB-KW"/>
</dbReference>
<dbReference type="SUPFAM" id="SSF47226">
    <property type="entry name" value="Histidine-containing phosphotransfer domain, HPT domain"/>
    <property type="match status" value="1"/>
</dbReference>
<dbReference type="InterPro" id="IPR000014">
    <property type="entry name" value="PAS"/>
</dbReference>
<dbReference type="PROSITE" id="PS50113">
    <property type="entry name" value="PAC"/>
    <property type="match status" value="7"/>
</dbReference>
<feature type="domain" description="Response regulatory" evidence="19">
    <location>
        <begin position="1313"/>
        <end position="1438"/>
    </location>
</feature>
<dbReference type="Pfam" id="PF08447">
    <property type="entry name" value="PAS_3"/>
    <property type="match status" value="2"/>
</dbReference>
<feature type="domain" description="PAC" evidence="21">
    <location>
        <begin position="84"/>
        <end position="134"/>
    </location>
</feature>
<evidence type="ECO:0000259" key="20">
    <source>
        <dbReference type="PROSITE" id="PS50112"/>
    </source>
</evidence>
<feature type="domain" description="Response regulatory" evidence="19">
    <location>
        <begin position="1462"/>
        <end position="1576"/>
    </location>
</feature>
<dbReference type="InterPro" id="IPR008207">
    <property type="entry name" value="Sig_transdc_His_kin_Hpt_dom"/>
</dbReference>
<name>A0A0X8XAU2_HALHR</name>
<dbReference type="SUPFAM" id="SSF47384">
    <property type="entry name" value="Homodimeric domain of signal transducing histidine kinase"/>
    <property type="match status" value="1"/>
</dbReference>
<keyword evidence="8" id="KW-0547">Nucleotide-binding</keyword>
<evidence type="ECO:0000256" key="1">
    <source>
        <dbReference type="ARBA" id="ARBA00000085"/>
    </source>
</evidence>
<dbReference type="Pfam" id="PF00512">
    <property type="entry name" value="HisKA"/>
    <property type="match status" value="1"/>
</dbReference>
<evidence type="ECO:0000256" key="17">
    <source>
        <dbReference type="SAM" id="MobiDB-lite"/>
    </source>
</evidence>
<dbReference type="InterPro" id="IPR001610">
    <property type="entry name" value="PAC"/>
</dbReference>
<dbReference type="Pfam" id="PF08448">
    <property type="entry name" value="PAS_4"/>
    <property type="match status" value="5"/>
</dbReference>
<dbReference type="Gene3D" id="3.30.450.20">
    <property type="entry name" value="PAS domain"/>
    <property type="match status" value="8"/>
</dbReference>
<dbReference type="SMART" id="SM00086">
    <property type="entry name" value="PAC"/>
    <property type="match status" value="7"/>
</dbReference>
<dbReference type="InterPro" id="IPR005467">
    <property type="entry name" value="His_kinase_dom"/>
</dbReference>
<evidence type="ECO:0000256" key="11">
    <source>
        <dbReference type="ARBA" id="ARBA00022989"/>
    </source>
</evidence>
<feature type="domain" description="PAS" evidence="20">
    <location>
        <begin position="524"/>
        <end position="595"/>
    </location>
</feature>
<dbReference type="EC" id="2.7.13.3" evidence="3"/>
<keyword evidence="12" id="KW-0902">Two-component regulatory system</keyword>
<dbReference type="InterPro" id="IPR004358">
    <property type="entry name" value="Sig_transdc_His_kin-like_C"/>
</dbReference>
<keyword evidence="4" id="KW-1003">Cell membrane</keyword>
<feature type="domain" description="PAC" evidence="21">
    <location>
        <begin position="856"/>
        <end position="907"/>
    </location>
</feature>
<keyword evidence="11" id="KW-1133">Transmembrane helix</keyword>
<keyword evidence="9" id="KW-0418">Kinase</keyword>
<dbReference type="SMART" id="SM00388">
    <property type="entry name" value="HisKA"/>
    <property type="match status" value="1"/>
</dbReference>
<dbReference type="InterPro" id="IPR036097">
    <property type="entry name" value="HisK_dim/P_sf"/>
</dbReference>
<dbReference type="Gene3D" id="3.30.565.10">
    <property type="entry name" value="Histidine kinase-like ATPase, C-terminal domain"/>
    <property type="match status" value="1"/>
</dbReference>
<dbReference type="Gene3D" id="3.40.50.2300">
    <property type="match status" value="2"/>
</dbReference>
<gene>
    <name evidence="23" type="ORF">HH1059_19570</name>
</gene>
<feature type="domain" description="PAC" evidence="21">
    <location>
        <begin position="1002"/>
        <end position="1055"/>
    </location>
</feature>
<feature type="domain" description="PAS" evidence="20">
    <location>
        <begin position="391"/>
        <end position="461"/>
    </location>
</feature>
<dbReference type="Gene3D" id="2.10.70.100">
    <property type="match status" value="1"/>
</dbReference>
<evidence type="ECO:0000256" key="4">
    <source>
        <dbReference type="ARBA" id="ARBA00022475"/>
    </source>
</evidence>
<dbReference type="SUPFAM" id="SSF55785">
    <property type="entry name" value="PYP-like sensor domain (PAS domain)"/>
    <property type="match status" value="8"/>
</dbReference>
<evidence type="ECO:0000256" key="16">
    <source>
        <dbReference type="SAM" id="Coils"/>
    </source>
</evidence>
<feature type="domain" description="PAC" evidence="21">
    <location>
        <begin position="464"/>
        <end position="516"/>
    </location>
</feature>
<keyword evidence="16" id="KW-0175">Coiled coil</keyword>
<dbReference type="Pfam" id="PF13426">
    <property type="entry name" value="PAS_9"/>
    <property type="match status" value="1"/>
</dbReference>
<dbReference type="PROSITE" id="PS50110">
    <property type="entry name" value="RESPONSE_REGULATORY"/>
    <property type="match status" value="2"/>
</dbReference>
<evidence type="ECO:0000259" key="19">
    <source>
        <dbReference type="PROSITE" id="PS50110"/>
    </source>
</evidence>
<dbReference type="InterPro" id="IPR013655">
    <property type="entry name" value="PAS_fold_3"/>
</dbReference>
<feature type="modified residue" description="Phosphohistidine" evidence="14">
    <location>
        <position position="1659"/>
    </location>
</feature>
<dbReference type="InterPro" id="IPR018247">
    <property type="entry name" value="EF_Hand_1_Ca_BS"/>
</dbReference>
<dbReference type="InterPro" id="IPR001789">
    <property type="entry name" value="Sig_transdc_resp-reg_receiver"/>
</dbReference>
<keyword evidence="5 15" id="KW-0597">Phosphoprotein</keyword>
<dbReference type="KEGG" id="hhk:HH1059_19570"/>
<organism evidence="23 24">
    <name type="scientific">Halorhodospira halochloris</name>
    <name type="common">Ectothiorhodospira halochloris</name>
    <dbReference type="NCBI Taxonomy" id="1052"/>
    <lineage>
        <taxon>Bacteria</taxon>
        <taxon>Pseudomonadati</taxon>
        <taxon>Pseudomonadota</taxon>
        <taxon>Gammaproteobacteria</taxon>
        <taxon>Chromatiales</taxon>
        <taxon>Ectothiorhodospiraceae</taxon>
        <taxon>Halorhodospira</taxon>
    </lineage>
</organism>
<dbReference type="CDD" id="cd00130">
    <property type="entry name" value="PAS"/>
    <property type="match status" value="6"/>
</dbReference>
<evidence type="ECO:0000259" key="18">
    <source>
        <dbReference type="PROSITE" id="PS50109"/>
    </source>
</evidence>
<dbReference type="InterPro" id="IPR003594">
    <property type="entry name" value="HATPase_dom"/>
</dbReference>
<evidence type="ECO:0000256" key="2">
    <source>
        <dbReference type="ARBA" id="ARBA00004651"/>
    </source>
</evidence>
<dbReference type="InterPro" id="IPR013656">
    <property type="entry name" value="PAS_4"/>
</dbReference>
<feature type="domain" description="PAC" evidence="21">
    <location>
        <begin position="209"/>
        <end position="261"/>
    </location>
</feature>
<evidence type="ECO:0000256" key="13">
    <source>
        <dbReference type="ARBA" id="ARBA00023136"/>
    </source>
</evidence>
<accession>A0A0X8XAU2</accession>
<dbReference type="PROSITE" id="PS50109">
    <property type="entry name" value="HIS_KIN"/>
    <property type="match status" value="1"/>
</dbReference>
<evidence type="ECO:0000259" key="21">
    <source>
        <dbReference type="PROSITE" id="PS50113"/>
    </source>
</evidence>
<feature type="coiled-coil region" evidence="16">
    <location>
        <begin position="760"/>
        <end position="787"/>
    </location>
</feature>
<feature type="domain" description="Histidine kinase" evidence="18">
    <location>
        <begin position="1073"/>
        <end position="1296"/>
    </location>
</feature>
<dbReference type="CDD" id="cd00088">
    <property type="entry name" value="HPT"/>
    <property type="match status" value="1"/>
</dbReference>
<evidence type="ECO:0000256" key="6">
    <source>
        <dbReference type="ARBA" id="ARBA00022679"/>
    </source>
</evidence>
<dbReference type="Pfam" id="PF01627">
    <property type="entry name" value="Hpt"/>
    <property type="match status" value="1"/>
</dbReference>
<dbReference type="GO" id="GO:0000155">
    <property type="term" value="F:phosphorelay sensor kinase activity"/>
    <property type="evidence" value="ECO:0007669"/>
    <property type="project" value="InterPro"/>
</dbReference>
<dbReference type="Gene3D" id="1.20.120.160">
    <property type="entry name" value="HPT domain"/>
    <property type="match status" value="1"/>
</dbReference>
<keyword evidence="10" id="KW-0067">ATP-binding</keyword>
<evidence type="ECO:0000256" key="9">
    <source>
        <dbReference type="ARBA" id="ARBA00022777"/>
    </source>
</evidence>
<evidence type="ECO:0000313" key="24">
    <source>
        <dbReference type="Proteomes" id="UP000218890"/>
    </source>
</evidence>
<proteinExistence type="predicted"/>
<evidence type="ECO:0000313" key="23">
    <source>
        <dbReference type="EMBL" id="BAU58657.1"/>
    </source>
</evidence>
<dbReference type="SUPFAM" id="SSF55874">
    <property type="entry name" value="ATPase domain of HSP90 chaperone/DNA topoisomerase II/histidine kinase"/>
    <property type="match status" value="1"/>
</dbReference>
<dbReference type="FunFam" id="3.30.565.10:FF:000078">
    <property type="entry name" value="Two-component sensor histidine kinase"/>
    <property type="match status" value="1"/>
</dbReference>
<dbReference type="NCBIfam" id="TIGR00229">
    <property type="entry name" value="sensory_box"/>
    <property type="match status" value="6"/>
</dbReference>
<dbReference type="EMBL" id="AP017372">
    <property type="protein sequence ID" value="BAU58657.1"/>
    <property type="molecule type" value="Genomic_DNA"/>
</dbReference>
<evidence type="ECO:0000256" key="10">
    <source>
        <dbReference type="ARBA" id="ARBA00022840"/>
    </source>
</evidence>
<dbReference type="Pfam" id="PF00072">
    <property type="entry name" value="Response_reg"/>
    <property type="match status" value="2"/>
</dbReference>
<dbReference type="PROSITE" id="PS50894">
    <property type="entry name" value="HPT"/>
    <property type="match status" value="1"/>
</dbReference>
<feature type="modified residue" description="4-aspartylphosphate" evidence="15">
    <location>
        <position position="1511"/>
    </location>
</feature>
<dbReference type="SMART" id="SM00448">
    <property type="entry name" value="REC"/>
    <property type="match status" value="2"/>
</dbReference>
<comment type="subcellular location">
    <subcellularLocation>
        <location evidence="2">Cell membrane</location>
        <topology evidence="2">Multi-pass membrane protein</topology>
    </subcellularLocation>
</comment>
<feature type="domain" description="PAS" evidence="20">
    <location>
        <begin position="135"/>
        <end position="205"/>
    </location>
</feature>
<dbReference type="InterPro" id="IPR035965">
    <property type="entry name" value="PAS-like_dom_sf"/>
</dbReference>
<dbReference type="CDD" id="cd16922">
    <property type="entry name" value="HATPase_EvgS-ArcB-TorS-like"/>
    <property type="match status" value="1"/>
</dbReference>
<dbReference type="InterPro" id="IPR011006">
    <property type="entry name" value="CheY-like_superfamily"/>
</dbReference>
<sequence length="1790" mass="200084">MDDNTGKHLDEQEIHSALFELYPDATLLIDADSSLPLRFNRIAHEQLGYTAEEFASLRINDYEALETPEEITAHIRAIFEQGQDDFETQHRCKDGTLIDVRVSVVLLPTRERTLLLAVFRNISEQKQALRDLEQSEQRFRDVTLAAGEYIWEIDTEGRYSFITSPAEPLFGRPVEAMIGHSPFEFMPDDEAERVRGLLKAWADERSAWRDLEHASLRPDGSLVYQRVSGLPIFNESGRLTGFRGTGRDITAEKEAERAQKRLTERLSLATSAAGLGIWDYDLTNGRLDWDEGMFRLYGIDPATFGHAFEDWAETLLPESREKTAAEFKEAVASRTLFNTQMDIRRADDGRFRTLHGQAQVICDASGAPVRVVGVNRDVTEQRVLQRELAEREAHYRDLVENQPLMIERFLPDTTVTYANPALGDCIGVEPEALIGQRWLDYLPAEERENIEAHLAGSTPSHPVSQFENSMPGKNGMQLWAMWTCRAFFDEAGELSHFQAVGVDITARRRAEQAEQQLREQLETRQKELEAIFAAARSVSLIKTDLNSVIEEASTGAEVLFGYSREELIGQHVSLLHTAEDIERLPDYVERMLKDHEPIRMETELVHQDGSTFPALFTVHPITDLRGELVATLGVSFDISDQKRAEKALQAAKERFAGIFEQTGSGVAVYRPVDEGRDFEFIEINPASERIDQTSRDELIGRRLTECFPGVEEMGLLAALQRVADTGVPEELPLAAYHDERITGWRENRIFQLSSGEVVAVYEDRTEIKRAQQESERARQQLANLAAQLPGFIYQYRLWPDGGSAFVYANEGIEKIYGITPAEAMECADRLFEVVWEADREGVYRSIEQSAETLTPWRYSYRIQHPVKGPVWLEGHATPERLADGSTLWHGYVNDITDRVRAEQELNESKALLDEFFNQSIMGFFFMMLDEPIDWHAASEAEKESLLGHAMANHRMTKINQAMLDQYGADREDFIGLTYRDFFPDEQIEHGRAVLREIFDQGRAHAVTHEQKGDGTPVIILGDYTCLHDEHGRVTGHFGIQDDITERRQQQEALVQARQEAERANQAKSEFLANMSHEIRTPMNAVIGLSQLLAQTELSAKQRDQIQKIEHSSKMLLGILNDILDFSKIEAGKLELEAREFQLFDVVEQMATLFGEKAHAGGLELLYDIPPSLPQTLVGDSLRLAQVLSNLLGNATKFTEQGGTVELGIRSVESAPAGHATLRFYVRDTGIGMSEAQIARIFQAFGQADTSTTRRYGGTGLGLVISRRLVEAMGGELTVDSAPGEGSTFAFTLTLPLGEDRAATIPCPNTRGQRVLIVDDQPSAREIMRELLHHCAFTTEEAASGEAAIERIVAAEQRGEPFDFILLDWMMPGGMTGTETCAEVERRRQSGELRQTQPPILMVSAYAREEVEIGENEVTDFLAKPLTASSLYDALARAERGEGAEAEGDERTPHHAPDLRGHRLLLVEDNEINQEVATELLEKTGATVETAENGAVAVEAIRANPPDLVLMDLQMPVMDGYEAMRVLREEGYDRPILALSAAVMDEDRQRAAQAGADGHLGKPIESPDLYAALTEHLRIEGKAVAAAPADVSDGAADAVQILPAELPGFDLERGLRRLGEDKALYLRQLRRFRGQLTTDYAALIDHLRAGDNEQANRLAHTLKGVAGTLGAMDLQQQAEQIDHDLKAGNAVTAECIGRLEQTLQDTEQALDGLTREPETAWQGSAEAVTRLREKLEACELIEEETLQEALAYLRSQGLGYDALEELVEQFAFDEALQSLDRLLRGDQGEQS</sequence>
<evidence type="ECO:0000256" key="12">
    <source>
        <dbReference type="ARBA" id="ARBA00023012"/>
    </source>
</evidence>
<feature type="region of interest" description="Disordered" evidence="17">
    <location>
        <begin position="1437"/>
        <end position="1456"/>
    </location>
</feature>
<dbReference type="GO" id="GO:0005886">
    <property type="term" value="C:plasma membrane"/>
    <property type="evidence" value="ECO:0007669"/>
    <property type="project" value="UniProtKB-SubCell"/>
</dbReference>
<dbReference type="Pfam" id="PF02518">
    <property type="entry name" value="HATPase_c"/>
    <property type="match status" value="1"/>
</dbReference>
<keyword evidence="13" id="KW-0472">Membrane</keyword>
<dbReference type="Gene3D" id="1.10.287.130">
    <property type="match status" value="1"/>
</dbReference>
<feature type="domain" description="PAC" evidence="21">
    <location>
        <begin position="337"/>
        <end position="390"/>
    </location>
</feature>